<evidence type="ECO:0000256" key="12">
    <source>
        <dbReference type="ARBA" id="ARBA00023306"/>
    </source>
</evidence>
<dbReference type="GO" id="GO:0005886">
    <property type="term" value="C:plasma membrane"/>
    <property type="evidence" value="ECO:0007669"/>
    <property type="project" value="UniProtKB-SubCell"/>
</dbReference>
<reference evidence="17 18" key="1">
    <citation type="submission" date="2012-02" db="EMBL/GenBank/DDBJ databases">
        <title>Complete genome sequence of Phycisphaera mikurensis NBRC 102666.</title>
        <authorList>
            <person name="Ankai A."/>
            <person name="Hosoyama A."/>
            <person name="Terui Y."/>
            <person name="Sekine M."/>
            <person name="Fukai R."/>
            <person name="Kato Y."/>
            <person name="Nakamura S."/>
            <person name="Yamada-Narita S."/>
            <person name="Kawakoshi A."/>
            <person name="Fukunaga Y."/>
            <person name="Yamazaki S."/>
            <person name="Fujita N."/>
        </authorList>
    </citation>
    <scope>NUCLEOTIDE SEQUENCE [LARGE SCALE GENOMIC DNA]</scope>
    <source>
        <strain evidence="18">NBRC 102666 / KCTC 22515 / FYK2301M01</strain>
    </source>
</reference>
<keyword evidence="4" id="KW-0132">Cell division</keyword>
<feature type="compositionally biased region" description="Acidic residues" evidence="14">
    <location>
        <begin position="318"/>
        <end position="328"/>
    </location>
</feature>
<dbReference type="Gene3D" id="3.30.980.40">
    <property type="match status" value="1"/>
</dbReference>
<dbReference type="InterPro" id="IPR036390">
    <property type="entry name" value="WH_DNA-bd_sf"/>
</dbReference>
<name>I0IH37_PHYMF</name>
<evidence type="ECO:0000256" key="15">
    <source>
        <dbReference type="SAM" id="Phobius"/>
    </source>
</evidence>
<dbReference type="PANTHER" id="PTHR22683">
    <property type="entry name" value="SPORULATION PROTEIN RELATED"/>
    <property type="match status" value="1"/>
</dbReference>
<keyword evidence="12" id="KW-0131">Cell cycle</keyword>
<dbReference type="GO" id="GO:0051301">
    <property type="term" value="P:cell division"/>
    <property type="evidence" value="ECO:0007669"/>
    <property type="project" value="UniProtKB-KW"/>
</dbReference>
<dbReference type="InterPro" id="IPR036388">
    <property type="entry name" value="WH-like_DNA-bd_sf"/>
</dbReference>
<evidence type="ECO:0000256" key="2">
    <source>
        <dbReference type="ARBA" id="ARBA00006474"/>
    </source>
</evidence>
<feature type="region of interest" description="Disordered" evidence="14">
    <location>
        <begin position="1"/>
        <end position="36"/>
    </location>
</feature>
<dbReference type="Pfam" id="PF01580">
    <property type="entry name" value="FtsK_SpoIIIE"/>
    <property type="match status" value="1"/>
</dbReference>
<evidence type="ECO:0000256" key="13">
    <source>
        <dbReference type="PROSITE-ProRule" id="PRU00289"/>
    </source>
</evidence>
<dbReference type="InterPro" id="IPR018541">
    <property type="entry name" value="Ftsk_gamma"/>
</dbReference>
<gene>
    <name evidence="17" type="primary">ftsK</name>
    <name evidence="17" type="ordered locus">PSMK_24160</name>
</gene>
<evidence type="ECO:0000256" key="1">
    <source>
        <dbReference type="ARBA" id="ARBA00004651"/>
    </source>
</evidence>
<dbReference type="Proteomes" id="UP000007881">
    <property type="component" value="Chromosome"/>
</dbReference>
<feature type="domain" description="FtsK" evidence="16">
    <location>
        <begin position="539"/>
        <end position="743"/>
    </location>
</feature>
<dbReference type="AlphaFoldDB" id="I0IH37"/>
<feature type="region of interest" description="Disordered" evidence="14">
    <location>
        <begin position="896"/>
        <end position="952"/>
    </location>
</feature>
<keyword evidence="8 13" id="KW-0067">ATP-binding</keyword>
<dbReference type="InterPro" id="IPR027417">
    <property type="entry name" value="P-loop_NTPase"/>
</dbReference>
<feature type="binding site" evidence="13">
    <location>
        <begin position="556"/>
        <end position="563"/>
    </location>
    <ligand>
        <name>ATP</name>
        <dbReference type="ChEBI" id="CHEBI:30616"/>
    </ligand>
</feature>
<dbReference type="STRING" id="1142394.PSMK_24160"/>
<evidence type="ECO:0000313" key="18">
    <source>
        <dbReference type="Proteomes" id="UP000007881"/>
    </source>
</evidence>
<dbReference type="HOGENOM" id="CLU_001981_9_7_0"/>
<dbReference type="KEGG" id="phm:PSMK_24160"/>
<dbReference type="InterPro" id="IPR050206">
    <property type="entry name" value="FtsK/SpoIIIE/SftA"/>
</dbReference>
<dbReference type="GO" id="GO:0007059">
    <property type="term" value="P:chromosome segregation"/>
    <property type="evidence" value="ECO:0007669"/>
    <property type="project" value="UniProtKB-KW"/>
</dbReference>
<feature type="transmembrane region" description="Helical" evidence="15">
    <location>
        <begin position="101"/>
        <end position="121"/>
    </location>
</feature>
<keyword evidence="18" id="KW-1185">Reference proteome</keyword>
<evidence type="ECO:0000256" key="14">
    <source>
        <dbReference type="SAM" id="MobiDB-lite"/>
    </source>
</evidence>
<evidence type="ECO:0000313" key="17">
    <source>
        <dbReference type="EMBL" id="BAM04575.1"/>
    </source>
</evidence>
<sequence>MAETSVSIRRSAPRKTTATRRKPATRSRAKAPPKLTAAQKRHRAAAFLAVCWSVAALAWVLAGLALGSHDPADAPAHALGVTNVQPNNWVGAAGAAFSHRAVLVLGPGVWVAYAAAGLWLAATAAGRRPDQSILRLAGVGLMTAAGAGLASVGHASFSATGPVTPEGPGGLLGLFLQDELVPRFAGLGAMLILGVVFWVGAVLAADRWVLLIPRLAGAALLKALNASRVTLPPVATAAGNAAQTAVGAAQGLRFPRIGVDAGDPAPPARANDVDDDFRPSPAGGDDGEDPEEDHEEDEPAAPRRSLARYLPKRKPAEPEPEDSDEEDVGAPAAYVASKKAAVPGAPAEGEPPPLDAAALKAKMAKLPVNFAPKIDAASAAAPEPGDGAGLDAGENEPVDLSGYRFPGVDLLVEPEGSFREHLESYIRRQGEALQNALNEFGIQAEVVNVDSGPVITLFEIRLAPGTKVSRISAIDSDVARALKAPNIRVVANMAGKDTVGIEVPNEEKERVRLRELLTANPGALEKMKLPMFLGKDASGNPLIQDLNAMPHMLIAGTTGSGKSVCMNSIIMSFLLTKKPDELKLVLVDPKMVEMSQFKSIPHLMCPVVTEMSKAAAILEWAVTKMDERYELLAEAGVRDIASYNELGIEELIERMEPASDEEESRIPRKLPYLVFIIDELADLMMTNKEVESHIVRIAQKARAVGMHLILATQRPSANVVTGLIKSNMPCRVCMKVNSGMDSRIILDAKGGELLLGHGDMLFVSPRSSELVRAQGTLVDDHEIRKCTRFLKEISSQSFEQSLVQLKKVDEEEGEEQAFADRDPLFDKAVEVVLETQRGSVSLLQRKLTIGYARSSRIIEQMERYGIIGGHKTAQARKVLVTPEEWEAMIELARKEAAGGESADGVGSDDAEQEVPEVATAAGSSDSDGWEEADEADEEDGGWSDAEASIDTR</sequence>
<feature type="region of interest" description="Disordered" evidence="14">
    <location>
        <begin position="257"/>
        <end position="328"/>
    </location>
</feature>
<dbReference type="CDD" id="cd01127">
    <property type="entry name" value="TrwB_TraG_TraD_VirD4"/>
    <property type="match status" value="1"/>
</dbReference>
<dbReference type="RefSeq" id="WP_014437788.1">
    <property type="nucleotide sequence ID" value="NC_017080.1"/>
</dbReference>
<dbReference type="Gene3D" id="3.40.50.300">
    <property type="entry name" value="P-loop containing nucleotide triphosphate hydrolases"/>
    <property type="match status" value="1"/>
</dbReference>
<dbReference type="PATRIC" id="fig|1142394.8.peg.2497"/>
<feature type="compositionally biased region" description="Acidic residues" evidence="14">
    <location>
        <begin position="285"/>
        <end position="299"/>
    </location>
</feature>
<dbReference type="SUPFAM" id="SSF52540">
    <property type="entry name" value="P-loop containing nucleoside triphosphate hydrolases"/>
    <property type="match status" value="1"/>
</dbReference>
<dbReference type="EMBL" id="AP012338">
    <property type="protein sequence ID" value="BAM04575.1"/>
    <property type="molecule type" value="Genomic_DNA"/>
</dbReference>
<dbReference type="InterPro" id="IPR002543">
    <property type="entry name" value="FtsK_dom"/>
</dbReference>
<feature type="transmembrane region" description="Helical" evidence="15">
    <location>
        <begin position="133"/>
        <end position="157"/>
    </location>
</feature>
<dbReference type="OrthoDB" id="9807790at2"/>
<keyword evidence="10" id="KW-0238">DNA-binding</keyword>
<dbReference type="Pfam" id="PF09397">
    <property type="entry name" value="FtsK_gamma"/>
    <property type="match status" value="1"/>
</dbReference>
<dbReference type="InterPro" id="IPR025199">
    <property type="entry name" value="FtsK_4TM"/>
</dbReference>
<feature type="transmembrane region" description="Helical" evidence="15">
    <location>
        <begin position="44"/>
        <end position="66"/>
    </location>
</feature>
<evidence type="ECO:0000256" key="3">
    <source>
        <dbReference type="ARBA" id="ARBA00022475"/>
    </source>
</evidence>
<accession>I0IH37</accession>
<keyword evidence="7" id="KW-0159">Chromosome partition</keyword>
<evidence type="ECO:0000256" key="9">
    <source>
        <dbReference type="ARBA" id="ARBA00022989"/>
    </source>
</evidence>
<comment type="subcellular location">
    <subcellularLocation>
        <location evidence="1">Cell membrane</location>
        <topology evidence="1">Multi-pass membrane protein</topology>
    </subcellularLocation>
</comment>
<comment type="similarity">
    <text evidence="2">Belongs to the FtsK/SpoIIIE/SftA family.</text>
</comment>
<evidence type="ECO:0000256" key="10">
    <source>
        <dbReference type="ARBA" id="ARBA00023125"/>
    </source>
</evidence>
<feature type="compositionally biased region" description="Basic residues" evidence="14">
    <location>
        <begin position="11"/>
        <end position="31"/>
    </location>
</feature>
<evidence type="ECO:0000259" key="16">
    <source>
        <dbReference type="PROSITE" id="PS50901"/>
    </source>
</evidence>
<evidence type="ECO:0000256" key="6">
    <source>
        <dbReference type="ARBA" id="ARBA00022741"/>
    </source>
</evidence>
<dbReference type="Pfam" id="PF13491">
    <property type="entry name" value="FtsK_4TM"/>
    <property type="match status" value="1"/>
</dbReference>
<evidence type="ECO:0000256" key="8">
    <source>
        <dbReference type="ARBA" id="ARBA00022840"/>
    </source>
</evidence>
<dbReference type="eggNOG" id="COG1674">
    <property type="taxonomic scope" value="Bacteria"/>
</dbReference>
<dbReference type="SMART" id="SM00843">
    <property type="entry name" value="Ftsk_gamma"/>
    <property type="match status" value="1"/>
</dbReference>
<proteinExistence type="inferred from homology"/>
<evidence type="ECO:0000256" key="11">
    <source>
        <dbReference type="ARBA" id="ARBA00023136"/>
    </source>
</evidence>
<dbReference type="PROSITE" id="PS50901">
    <property type="entry name" value="FTSK"/>
    <property type="match status" value="1"/>
</dbReference>
<feature type="transmembrane region" description="Helical" evidence="15">
    <location>
        <begin position="184"/>
        <end position="205"/>
    </location>
</feature>
<dbReference type="Pfam" id="PF17854">
    <property type="entry name" value="FtsK_alpha"/>
    <property type="match status" value="1"/>
</dbReference>
<evidence type="ECO:0000256" key="5">
    <source>
        <dbReference type="ARBA" id="ARBA00022692"/>
    </source>
</evidence>
<dbReference type="GO" id="GO:0003677">
    <property type="term" value="F:DNA binding"/>
    <property type="evidence" value="ECO:0007669"/>
    <property type="project" value="UniProtKB-KW"/>
</dbReference>
<keyword evidence="5 15" id="KW-0812">Transmembrane</keyword>
<dbReference type="Gene3D" id="1.10.10.10">
    <property type="entry name" value="Winged helix-like DNA-binding domain superfamily/Winged helix DNA-binding domain"/>
    <property type="match status" value="1"/>
</dbReference>
<evidence type="ECO:0000256" key="7">
    <source>
        <dbReference type="ARBA" id="ARBA00022829"/>
    </source>
</evidence>
<protein>
    <submittedName>
        <fullName evidence="17">Putative DNA translocase FtsK</fullName>
    </submittedName>
</protein>
<dbReference type="InterPro" id="IPR041027">
    <property type="entry name" value="FtsK_alpha"/>
</dbReference>
<keyword evidence="6 13" id="KW-0547">Nucleotide-binding</keyword>
<dbReference type="PANTHER" id="PTHR22683:SF41">
    <property type="entry name" value="DNA TRANSLOCASE FTSK"/>
    <property type="match status" value="1"/>
</dbReference>
<keyword evidence="9 15" id="KW-1133">Transmembrane helix</keyword>
<dbReference type="SUPFAM" id="SSF46785">
    <property type="entry name" value="Winged helix' DNA-binding domain"/>
    <property type="match status" value="1"/>
</dbReference>
<dbReference type="GO" id="GO:0005524">
    <property type="term" value="F:ATP binding"/>
    <property type="evidence" value="ECO:0007669"/>
    <property type="project" value="UniProtKB-UniRule"/>
</dbReference>
<evidence type="ECO:0000256" key="4">
    <source>
        <dbReference type="ARBA" id="ARBA00022618"/>
    </source>
</evidence>
<keyword evidence="3" id="KW-1003">Cell membrane</keyword>
<organism evidence="17 18">
    <name type="scientific">Phycisphaera mikurensis (strain NBRC 102666 / KCTC 22515 / FYK2301M01)</name>
    <dbReference type="NCBI Taxonomy" id="1142394"/>
    <lineage>
        <taxon>Bacteria</taxon>
        <taxon>Pseudomonadati</taxon>
        <taxon>Planctomycetota</taxon>
        <taxon>Phycisphaerae</taxon>
        <taxon>Phycisphaerales</taxon>
        <taxon>Phycisphaeraceae</taxon>
        <taxon>Phycisphaera</taxon>
    </lineage>
</organism>
<feature type="compositionally biased region" description="Acidic residues" evidence="14">
    <location>
        <begin position="927"/>
        <end position="941"/>
    </location>
</feature>
<keyword evidence="11 15" id="KW-0472">Membrane</keyword>